<evidence type="ECO:0000256" key="6">
    <source>
        <dbReference type="SAM" id="MobiDB-lite"/>
    </source>
</evidence>
<accession>A0A7D8YKM9</accession>
<keyword evidence="5 7" id="KW-0472">Membrane</keyword>
<evidence type="ECO:0000313" key="8">
    <source>
        <dbReference type="EMBL" id="TVY51011.1"/>
    </source>
</evidence>
<dbReference type="AlphaFoldDB" id="A0A7D8YKM9"/>
<keyword evidence="3 7" id="KW-0812">Transmembrane</keyword>
<evidence type="ECO:0000256" key="1">
    <source>
        <dbReference type="ARBA" id="ARBA00004141"/>
    </source>
</evidence>
<dbReference type="OrthoDB" id="6770063at2759"/>
<keyword evidence="4 7" id="KW-1133">Transmembrane helix</keyword>
<sequence length="234" mass="24521">MPLYFQAVAGASALMSGALILPIAITQSCSGIVCGFIIRKTGRYLEPIWVGMAVMTLGFGLFVDLSTNFSLAKIVTFQLIGGLGVGLVFQSPLIALQSLVAPENMATATATFGFVRNIGCSMSIVLGGVLFQNGMETHSTAREAAVGHDIAYKFSGGGAGANVGLVSGLEGGQRDVVRAAYTSRLREMWILYACTAAMGLVASAFIGKQSLAAPQGDADTKRRSNEDLELQVRE</sequence>
<evidence type="ECO:0000313" key="9">
    <source>
        <dbReference type="Proteomes" id="UP000481288"/>
    </source>
</evidence>
<feature type="transmembrane region" description="Helical" evidence="7">
    <location>
        <begin position="44"/>
        <end position="63"/>
    </location>
</feature>
<dbReference type="EMBL" id="QGMG01000938">
    <property type="protein sequence ID" value="TVY51011.1"/>
    <property type="molecule type" value="Genomic_DNA"/>
</dbReference>
<feature type="transmembrane region" description="Helical" evidence="7">
    <location>
        <begin position="12"/>
        <end position="37"/>
    </location>
</feature>
<name>A0A7D8YKM9_9HELO</name>
<dbReference type="Gene3D" id="1.20.1250.20">
    <property type="entry name" value="MFS general substrate transporter like domains"/>
    <property type="match status" value="1"/>
</dbReference>
<comment type="caution">
    <text evidence="8">The sequence shown here is derived from an EMBL/GenBank/DDBJ whole genome shotgun (WGS) entry which is preliminary data.</text>
</comment>
<feature type="transmembrane region" description="Helical" evidence="7">
    <location>
        <begin position="188"/>
        <end position="206"/>
    </location>
</feature>
<evidence type="ECO:0000256" key="4">
    <source>
        <dbReference type="ARBA" id="ARBA00022989"/>
    </source>
</evidence>
<comment type="subcellular location">
    <subcellularLocation>
        <location evidence="1">Membrane</location>
        <topology evidence="1">Multi-pass membrane protein</topology>
    </subcellularLocation>
</comment>
<dbReference type="SUPFAM" id="SSF103473">
    <property type="entry name" value="MFS general substrate transporter"/>
    <property type="match status" value="1"/>
</dbReference>
<protein>
    <submittedName>
        <fullName evidence="8">MFS-type transporter</fullName>
    </submittedName>
</protein>
<feature type="transmembrane region" description="Helical" evidence="7">
    <location>
        <begin position="69"/>
        <end position="89"/>
    </location>
</feature>
<feature type="region of interest" description="Disordered" evidence="6">
    <location>
        <begin position="215"/>
        <end position="234"/>
    </location>
</feature>
<proteinExistence type="inferred from homology"/>
<dbReference type="GO" id="GO:0005886">
    <property type="term" value="C:plasma membrane"/>
    <property type="evidence" value="ECO:0007669"/>
    <property type="project" value="TreeGrafter"/>
</dbReference>
<keyword evidence="9" id="KW-1185">Reference proteome</keyword>
<dbReference type="PANTHER" id="PTHR23501">
    <property type="entry name" value="MAJOR FACILITATOR SUPERFAMILY"/>
    <property type="match status" value="1"/>
</dbReference>
<dbReference type="Proteomes" id="UP000481288">
    <property type="component" value="Unassembled WGS sequence"/>
</dbReference>
<dbReference type="GO" id="GO:0022857">
    <property type="term" value="F:transmembrane transporter activity"/>
    <property type="evidence" value="ECO:0007669"/>
    <property type="project" value="TreeGrafter"/>
</dbReference>
<dbReference type="PANTHER" id="PTHR23501:SF102">
    <property type="entry name" value="DRUG TRANSPORTER, PUTATIVE (AFU_ORTHOLOGUE AFUA_3G08530)-RELATED"/>
    <property type="match status" value="1"/>
</dbReference>
<organism evidence="8 9">
    <name type="scientific">Lachnellula cervina</name>
    <dbReference type="NCBI Taxonomy" id="1316786"/>
    <lineage>
        <taxon>Eukaryota</taxon>
        <taxon>Fungi</taxon>
        <taxon>Dikarya</taxon>
        <taxon>Ascomycota</taxon>
        <taxon>Pezizomycotina</taxon>
        <taxon>Leotiomycetes</taxon>
        <taxon>Helotiales</taxon>
        <taxon>Lachnaceae</taxon>
        <taxon>Lachnellula</taxon>
    </lineage>
</organism>
<reference evidence="8 9" key="1">
    <citation type="submission" date="2018-05" db="EMBL/GenBank/DDBJ databases">
        <title>Whole genome sequencing for identification of molecular markers to develop diagnostic detection tools for the regulated plant pathogen Lachnellula willkommii.</title>
        <authorList>
            <person name="Giroux E."/>
            <person name="Bilodeau G."/>
        </authorList>
    </citation>
    <scope>NUCLEOTIDE SEQUENCE [LARGE SCALE GENOMIC DNA]</scope>
    <source>
        <strain evidence="8 9">CBS 625.97</strain>
    </source>
</reference>
<evidence type="ECO:0000256" key="3">
    <source>
        <dbReference type="ARBA" id="ARBA00022692"/>
    </source>
</evidence>
<evidence type="ECO:0000256" key="5">
    <source>
        <dbReference type="ARBA" id="ARBA00023136"/>
    </source>
</evidence>
<comment type="similarity">
    <text evidence="2">Belongs to the major facilitator superfamily. TCR/Tet family.</text>
</comment>
<dbReference type="InterPro" id="IPR036259">
    <property type="entry name" value="MFS_trans_sf"/>
</dbReference>
<gene>
    <name evidence="8" type="ORF">LCER1_G007927</name>
</gene>
<feature type="compositionally biased region" description="Basic and acidic residues" evidence="6">
    <location>
        <begin position="218"/>
        <end position="234"/>
    </location>
</feature>
<evidence type="ECO:0000256" key="7">
    <source>
        <dbReference type="SAM" id="Phobius"/>
    </source>
</evidence>
<evidence type="ECO:0000256" key="2">
    <source>
        <dbReference type="ARBA" id="ARBA00007520"/>
    </source>
</evidence>